<sequence length="157" mass="17426">MRENDKEEKVKQDTDEIETINIELEHIELAKAKQPLDNALDFACKHAKRSQGLLVYVRDTCPTANKPSEKLVAVTPMSKVKKFRFSAPPTSSSNIHKQVESSKTPDSNTLVLSFTGLKSSTSASRSWPTGNKKNDRILQTPSSNIKNKVEVQLSSAN</sequence>
<evidence type="ECO:0000256" key="1">
    <source>
        <dbReference type="SAM" id="MobiDB-lite"/>
    </source>
</evidence>
<organism evidence="2 3">
    <name type="scientific">Tanacetum coccineum</name>
    <dbReference type="NCBI Taxonomy" id="301880"/>
    <lineage>
        <taxon>Eukaryota</taxon>
        <taxon>Viridiplantae</taxon>
        <taxon>Streptophyta</taxon>
        <taxon>Embryophyta</taxon>
        <taxon>Tracheophyta</taxon>
        <taxon>Spermatophyta</taxon>
        <taxon>Magnoliopsida</taxon>
        <taxon>eudicotyledons</taxon>
        <taxon>Gunneridae</taxon>
        <taxon>Pentapetalae</taxon>
        <taxon>asterids</taxon>
        <taxon>campanulids</taxon>
        <taxon>Asterales</taxon>
        <taxon>Asteraceae</taxon>
        <taxon>Asteroideae</taxon>
        <taxon>Anthemideae</taxon>
        <taxon>Anthemidinae</taxon>
        <taxon>Tanacetum</taxon>
    </lineage>
</organism>
<comment type="caution">
    <text evidence="2">The sequence shown here is derived from an EMBL/GenBank/DDBJ whole genome shotgun (WGS) entry which is preliminary data.</text>
</comment>
<reference evidence="2" key="2">
    <citation type="submission" date="2022-01" db="EMBL/GenBank/DDBJ databases">
        <authorList>
            <person name="Yamashiro T."/>
            <person name="Shiraishi A."/>
            <person name="Satake H."/>
            <person name="Nakayama K."/>
        </authorList>
    </citation>
    <scope>NUCLEOTIDE SEQUENCE</scope>
</reference>
<name>A0ABQ5JA37_9ASTR</name>
<evidence type="ECO:0000313" key="2">
    <source>
        <dbReference type="EMBL" id="GJU08343.1"/>
    </source>
</evidence>
<feature type="compositionally biased region" description="Polar residues" evidence="1">
    <location>
        <begin position="88"/>
        <end position="157"/>
    </location>
</feature>
<keyword evidence="3" id="KW-1185">Reference proteome</keyword>
<evidence type="ECO:0000313" key="3">
    <source>
        <dbReference type="Proteomes" id="UP001151760"/>
    </source>
</evidence>
<protein>
    <submittedName>
        <fullName evidence="2">Uncharacterized protein</fullName>
    </submittedName>
</protein>
<proteinExistence type="predicted"/>
<accession>A0ABQ5JA37</accession>
<dbReference type="EMBL" id="BQNB010021623">
    <property type="protein sequence ID" value="GJU08343.1"/>
    <property type="molecule type" value="Genomic_DNA"/>
</dbReference>
<feature type="region of interest" description="Disordered" evidence="1">
    <location>
        <begin position="85"/>
        <end position="157"/>
    </location>
</feature>
<reference evidence="2" key="1">
    <citation type="journal article" date="2022" name="Int. J. Mol. Sci.">
        <title>Draft Genome of Tanacetum Coccineum: Genomic Comparison of Closely Related Tanacetum-Family Plants.</title>
        <authorList>
            <person name="Yamashiro T."/>
            <person name="Shiraishi A."/>
            <person name="Nakayama K."/>
            <person name="Satake H."/>
        </authorList>
    </citation>
    <scope>NUCLEOTIDE SEQUENCE</scope>
</reference>
<dbReference type="Proteomes" id="UP001151760">
    <property type="component" value="Unassembled WGS sequence"/>
</dbReference>
<gene>
    <name evidence="2" type="ORF">Tco_1124773</name>
</gene>